<feature type="transmembrane region" description="Helical" evidence="1">
    <location>
        <begin position="51"/>
        <end position="71"/>
    </location>
</feature>
<sequence length="422" mass="45107">MLAGWLIFLMILLSITHGLYSEVPRSLAGIAAWIAGALLFVQVKGLGRTQALVLLGVGLAAMTWGVANGAAVPLEKALSTNQALLAMLAAVSFLRLVILPEATTEEQLPTGPKALWRTLLGVHFFGAVINLSAVMILGDRQSRREALSPTQAIVLSRGFAVASHWSSFFAAMGVALTNAPGAQFTTLSPVGLPIALIALVVTGLTLSRREQGVHFRGYPMQFSALWIPALLSMGVMGCHLVWRELPILTLISILSITLTIVLLLMRNRSEGMERLGQHIANGLPRMRGELTLFLSAGILAAGITAAMDAMALDLAIDHFGAQEATLLLLFMVGISILGVHPVISIATAGSILMPLVADPNLLALTFLMTWALGITTSPFSGMHLAMQGRFGINAYRFPRWNGGFAIFMLLVDSVALHLYANW</sequence>
<feature type="transmembrane region" description="Helical" evidence="1">
    <location>
        <begin position="400"/>
        <end position="420"/>
    </location>
</feature>
<proteinExistence type="predicted"/>
<feature type="transmembrane region" description="Helical" evidence="1">
    <location>
        <begin position="361"/>
        <end position="380"/>
    </location>
</feature>
<keyword evidence="1" id="KW-0812">Transmembrane</keyword>
<evidence type="ECO:0000313" key="2">
    <source>
        <dbReference type="EMBL" id="OOZ36810.1"/>
    </source>
</evidence>
<evidence type="ECO:0000256" key="1">
    <source>
        <dbReference type="SAM" id="Phobius"/>
    </source>
</evidence>
<keyword evidence="1" id="KW-1133">Transmembrane helix</keyword>
<feature type="transmembrane region" description="Helical" evidence="1">
    <location>
        <begin position="290"/>
        <end position="312"/>
    </location>
</feature>
<accession>A0A1T2KVP1</accession>
<organism evidence="2 3">
    <name type="scientific">Solemya velesiana gill symbiont</name>
    <dbReference type="NCBI Taxonomy" id="1918948"/>
    <lineage>
        <taxon>Bacteria</taxon>
        <taxon>Pseudomonadati</taxon>
        <taxon>Pseudomonadota</taxon>
        <taxon>Gammaproteobacteria</taxon>
        <taxon>sulfur-oxidizing symbionts</taxon>
    </lineage>
</organism>
<feature type="transmembrane region" description="Helical" evidence="1">
    <location>
        <begin position="114"/>
        <end position="137"/>
    </location>
</feature>
<feature type="transmembrane region" description="Helical" evidence="1">
    <location>
        <begin position="218"/>
        <end position="242"/>
    </location>
</feature>
<reference evidence="2 3" key="1">
    <citation type="submission" date="2016-11" db="EMBL/GenBank/DDBJ databases">
        <title>Mixed transmission modes and dynamic genome evolution in an obligate animal-bacterial symbiosis.</title>
        <authorList>
            <person name="Russell S.L."/>
            <person name="Corbett-Detig R.B."/>
            <person name="Cavanaugh C.M."/>
        </authorList>
    </citation>
    <scope>NUCLEOTIDE SEQUENCE [LARGE SCALE GENOMIC DNA]</scope>
    <source>
        <strain evidence="2">Se-Cadez</strain>
    </source>
</reference>
<feature type="transmembrane region" description="Helical" evidence="1">
    <location>
        <begin position="83"/>
        <end position="102"/>
    </location>
</feature>
<dbReference type="Proteomes" id="UP000190896">
    <property type="component" value="Unassembled WGS sequence"/>
</dbReference>
<keyword evidence="3" id="KW-1185">Reference proteome</keyword>
<feature type="transmembrane region" description="Helical" evidence="1">
    <location>
        <begin position="248"/>
        <end position="265"/>
    </location>
</feature>
<evidence type="ECO:0000313" key="3">
    <source>
        <dbReference type="Proteomes" id="UP000190896"/>
    </source>
</evidence>
<feature type="transmembrane region" description="Helical" evidence="1">
    <location>
        <begin position="182"/>
        <end position="206"/>
    </location>
</feature>
<feature type="transmembrane region" description="Helical" evidence="1">
    <location>
        <begin position="158"/>
        <end position="176"/>
    </location>
</feature>
<protein>
    <recommendedName>
        <fullName evidence="4">Citrate transporter-like domain-containing protein</fullName>
    </recommendedName>
</protein>
<dbReference type="AlphaFoldDB" id="A0A1T2KVP1"/>
<name>A0A1T2KVP1_9GAMM</name>
<dbReference type="EMBL" id="MPRJ01000025">
    <property type="protein sequence ID" value="OOZ36810.1"/>
    <property type="molecule type" value="Genomic_DNA"/>
</dbReference>
<comment type="caution">
    <text evidence="2">The sequence shown here is derived from an EMBL/GenBank/DDBJ whole genome shotgun (WGS) entry which is preliminary data.</text>
</comment>
<feature type="transmembrane region" description="Helical" evidence="1">
    <location>
        <begin position="324"/>
        <end position="349"/>
    </location>
</feature>
<keyword evidence="1" id="KW-0472">Membrane</keyword>
<gene>
    <name evidence="2" type="ORF">BOW51_05330</name>
</gene>
<evidence type="ECO:0008006" key="4">
    <source>
        <dbReference type="Google" id="ProtNLM"/>
    </source>
</evidence>